<name>B9ITH5_BACCQ</name>
<evidence type="ECO:0000313" key="3">
    <source>
        <dbReference type="Proteomes" id="UP000000441"/>
    </source>
</evidence>
<protein>
    <submittedName>
        <fullName evidence="2">Wall-associated protein, putative</fullName>
    </submittedName>
</protein>
<organism evidence="2 3">
    <name type="scientific">Bacillus cereus (strain Q1)</name>
    <dbReference type="NCBI Taxonomy" id="361100"/>
    <lineage>
        <taxon>Bacteria</taxon>
        <taxon>Bacillati</taxon>
        <taxon>Bacillota</taxon>
        <taxon>Bacilli</taxon>
        <taxon>Bacillales</taxon>
        <taxon>Bacillaceae</taxon>
        <taxon>Bacillus</taxon>
        <taxon>Bacillus cereus group</taxon>
    </lineage>
</organism>
<evidence type="ECO:0000313" key="2">
    <source>
        <dbReference type="EMBL" id="ACM11657.1"/>
    </source>
</evidence>
<dbReference type="Proteomes" id="UP000000441">
    <property type="component" value="Chromosome"/>
</dbReference>
<sequence length="45" mass="5244">MKDLNESLTYDANGNRTSDGKYKYTWNENDSSSNIIKSRLKISRE</sequence>
<feature type="region of interest" description="Disordered" evidence="1">
    <location>
        <begin position="1"/>
        <end position="24"/>
    </location>
</feature>
<dbReference type="HOGENOM" id="CLU_3196006_0_0_9"/>
<gene>
    <name evidence="2" type="ordered locus">BCQ_1227</name>
</gene>
<proteinExistence type="predicted"/>
<evidence type="ECO:0000256" key="1">
    <source>
        <dbReference type="SAM" id="MobiDB-lite"/>
    </source>
</evidence>
<feature type="compositionally biased region" description="Polar residues" evidence="1">
    <location>
        <begin position="1"/>
        <end position="17"/>
    </location>
</feature>
<reference evidence="2 3" key="1">
    <citation type="journal article" date="2009" name="J. Bacteriol.">
        <title>Complete genome sequence of the extremophilic Bacillus cereus strain Q1 with industrial applications.</title>
        <authorList>
            <person name="Xiong Z."/>
            <person name="Jiang Y."/>
            <person name="Qi D."/>
            <person name="Lu H."/>
            <person name="Yang F."/>
            <person name="Yang J."/>
            <person name="Chen L."/>
            <person name="Sun L."/>
            <person name="Xu X."/>
            <person name="Xue Y."/>
            <person name="Zhu Y."/>
            <person name="Jin Q."/>
        </authorList>
    </citation>
    <scope>NUCLEOTIDE SEQUENCE [LARGE SCALE GENOMIC DNA]</scope>
    <source>
        <strain evidence="2 3">Q1</strain>
    </source>
</reference>
<accession>B9ITH5</accession>
<dbReference type="EMBL" id="CP000227">
    <property type="protein sequence ID" value="ACM11657.1"/>
    <property type="molecule type" value="Genomic_DNA"/>
</dbReference>
<dbReference type="KEGG" id="bcq:BCQ_1227"/>
<dbReference type="AlphaFoldDB" id="B9ITH5"/>